<proteinExistence type="predicted"/>
<evidence type="ECO:0000313" key="2">
    <source>
        <dbReference type="Proteomes" id="UP001638806"/>
    </source>
</evidence>
<protein>
    <submittedName>
        <fullName evidence="1">Uncharacterized protein</fullName>
    </submittedName>
</protein>
<evidence type="ECO:0000313" key="1">
    <source>
        <dbReference type="EMBL" id="KAL3961735.1"/>
    </source>
</evidence>
<sequence length="99" mass="10500">MEGTRQVPPPRRQTGGAPYLPSLCSGTPESSLQTPYLRNLPSLACAMTALLLGEPPGPVRPSQAAPHLSFIGLRDKASSVHTPQHLLDARASSRHVTPV</sequence>
<dbReference type="Proteomes" id="UP001638806">
    <property type="component" value="Unassembled WGS sequence"/>
</dbReference>
<dbReference type="EMBL" id="JBGNUJ010000003">
    <property type="protein sequence ID" value="KAL3961735.1"/>
    <property type="molecule type" value="Genomic_DNA"/>
</dbReference>
<gene>
    <name evidence="1" type="ORF">ACCO45_003258</name>
</gene>
<organism evidence="1 2">
    <name type="scientific">Purpureocillium lilacinum</name>
    <name type="common">Paecilomyces lilacinus</name>
    <dbReference type="NCBI Taxonomy" id="33203"/>
    <lineage>
        <taxon>Eukaryota</taxon>
        <taxon>Fungi</taxon>
        <taxon>Dikarya</taxon>
        <taxon>Ascomycota</taxon>
        <taxon>Pezizomycotina</taxon>
        <taxon>Sordariomycetes</taxon>
        <taxon>Hypocreomycetidae</taxon>
        <taxon>Hypocreales</taxon>
        <taxon>Ophiocordycipitaceae</taxon>
        <taxon>Purpureocillium</taxon>
    </lineage>
</organism>
<comment type="caution">
    <text evidence="1">The sequence shown here is derived from an EMBL/GenBank/DDBJ whole genome shotgun (WGS) entry which is preliminary data.</text>
</comment>
<keyword evidence="2" id="KW-1185">Reference proteome</keyword>
<accession>A0ACC4DZD6</accession>
<name>A0ACC4DZD6_PURLI</name>
<reference evidence="1" key="1">
    <citation type="submission" date="2024-12" db="EMBL/GenBank/DDBJ databases">
        <title>Comparative genomics and development of molecular markers within Purpureocillium lilacinum and among Purpureocillium species.</title>
        <authorList>
            <person name="Yeh Z.-Y."/>
            <person name="Ni N.-T."/>
            <person name="Lo P.-H."/>
            <person name="Mushyakhwo K."/>
            <person name="Lin C.-F."/>
            <person name="Nai Y.-S."/>
        </authorList>
    </citation>
    <scope>NUCLEOTIDE SEQUENCE</scope>
    <source>
        <strain evidence="1">NCHU-NPUST-175</strain>
    </source>
</reference>